<dbReference type="SUPFAM" id="SSF56349">
    <property type="entry name" value="DNA breaking-rejoining enzymes"/>
    <property type="match status" value="1"/>
</dbReference>
<evidence type="ECO:0000256" key="1">
    <source>
        <dbReference type="ARBA" id="ARBA00008857"/>
    </source>
</evidence>
<comment type="caution">
    <text evidence="6">The sequence shown here is derived from an EMBL/GenBank/DDBJ whole genome shotgun (WGS) entry which is preliminary data.</text>
</comment>
<dbReference type="AlphaFoldDB" id="A0AAW7R1B6"/>
<reference evidence="6 7" key="1">
    <citation type="submission" date="2021-03" db="EMBL/GenBank/DDBJ databases">
        <title>Pseudidiomarina terrestris, a new bacterium isolated from saline soil.</title>
        <authorList>
            <person name="Galisteo C."/>
            <person name="De La Haba R."/>
            <person name="Sanchez-Porro C."/>
            <person name="Ventosa A."/>
        </authorList>
    </citation>
    <scope>NUCLEOTIDE SEQUENCE [LARGE SCALE GENOMIC DNA]</scope>
    <source>
        <strain evidence="6 7">1APP75-32.1</strain>
    </source>
</reference>
<evidence type="ECO:0000256" key="2">
    <source>
        <dbReference type="ARBA" id="ARBA00022908"/>
    </source>
</evidence>
<proteinExistence type="inferred from homology"/>
<dbReference type="Proteomes" id="UP001169492">
    <property type="component" value="Unassembled WGS sequence"/>
</dbReference>
<gene>
    <name evidence="6" type="ORF">J6I90_09235</name>
</gene>
<keyword evidence="4" id="KW-0233">DNA recombination</keyword>
<evidence type="ECO:0000259" key="5">
    <source>
        <dbReference type="PROSITE" id="PS51898"/>
    </source>
</evidence>
<organism evidence="6 7">
    <name type="scientific">Pseudidiomarina terrestris</name>
    <dbReference type="NCBI Taxonomy" id="2820060"/>
    <lineage>
        <taxon>Bacteria</taxon>
        <taxon>Pseudomonadati</taxon>
        <taxon>Pseudomonadota</taxon>
        <taxon>Gammaproteobacteria</taxon>
        <taxon>Alteromonadales</taxon>
        <taxon>Idiomarinaceae</taxon>
        <taxon>Pseudidiomarina</taxon>
    </lineage>
</organism>
<dbReference type="RefSeq" id="WP_301774778.1">
    <property type="nucleotide sequence ID" value="NZ_JAGGJB010000004.1"/>
</dbReference>
<keyword evidence="3" id="KW-0238">DNA-binding</keyword>
<evidence type="ECO:0000256" key="3">
    <source>
        <dbReference type="ARBA" id="ARBA00023125"/>
    </source>
</evidence>
<keyword evidence="2" id="KW-0229">DNA integration</keyword>
<dbReference type="PANTHER" id="PTHR30349:SF41">
    <property type="entry name" value="INTEGRASE_RECOMBINASE PROTEIN MJ0367-RELATED"/>
    <property type="match status" value="1"/>
</dbReference>
<dbReference type="InterPro" id="IPR002104">
    <property type="entry name" value="Integrase_catalytic"/>
</dbReference>
<protein>
    <submittedName>
        <fullName evidence="6">Tyrosine-type recombinase/integrase</fullName>
    </submittedName>
</protein>
<evidence type="ECO:0000313" key="6">
    <source>
        <dbReference type="EMBL" id="MDN7125064.1"/>
    </source>
</evidence>
<dbReference type="EMBL" id="JAGGJB010000004">
    <property type="protein sequence ID" value="MDN7125064.1"/>
    <property type="molecule type" value="Genomic_DNA"/>
</dbReference>
<dbReference type="InterPro" id="IPR013762">
    <property type="entry name" value="Integrase-like_cat_sf"/>
</dbReference>
<dbReference type="InterPro" id="IPR050090">
    <property type="entry name" value="Tyrosine_recombinase_XerCD"/>
</dbReference>
<dbReference type="Pfam" id="PF00589">
    <property type="entry name" value="Phage_integrase"/>
    <property type="match status" value="1"/>
</dbReference>
<comment type="similarity">
    <text evidence="1">Belongs to the 'phage' integrase family.</text>
</comment>
<evidence type="ECO:0000313" key="7">
    <source>
        <dbReference type="Proteomes" id="UP001169492"/>
    </source>
</evidence>
<dbReference type="GO" id="GO:0003677">
    <property type="term" value="F:DNA binding"/>
    <property type="evidence" value="ECO:0007669"/>
    <property type="project" value="UniProtKB-KW"/>
</dbReference>
<dbReference type="GO" id="GO:0006310">
    <property type="term" value="P:DNA recombination"/>
    <property type="evidence" value="ECO:0007669"/>
    <property type="project" value="UniProtKB-KW"/>
</dbReference>
<dbReference type="PANTHER" id="PTHR30349">
    <property type="entry name" value="PHAGE INTEGRASE-RELATED"/>
    <property type="match status" value="1"/>
</dbReference>
<accession>A0AAW7R1B6</accession>
<dbReference type="InterPro" id="IPR011010">
    <property type="entry name" value="DNA_brk_join_enz"/>
</dbReference>
<sequence length="260" mass="29608">MTHFNGNLIDVMVLFLGERSQGLKRSTIQSELNRLKCIWQHASNLGHVPTDNPFLSQDIITPDTREENKTQLFEDDELSQVIGLVNKQPLEFKLIIKTLIFTGARPSEICSLTVDDFMEHQGVKVLRVKRGKTLAASRFIPLTSELANDLARFSSSLPTDTQLFHMDEKSVSRTFSRLKKQLVNDGRRKVLYSLRVHFSTAAQRAGLREDIAAQIVGHSNAKTLTFGYYSKGYEAPVVKENYDKIAKYIKDKWPVIIPLW</sequence>
<evidence type="ECO:0000256" key="4">
    <source>
        <dbReference type="ARBA" id="ARBA00023172"/>
    </source>
</evidence>
<dbReference type="Gene3D" id="1.10.443.10">
    <property type="entry name" value="Intergrase catalytic core"/>
    <property type="match status" value="1"/>
</dbReference>
<feature type="domain" description="Tyr recombinase" evidence="5">
    <location>
        <begin position="67"/>
        <end position="243"/>
    </location>
</feature>
<dbReference type="PROSITE" id="PS51898">
    <property type="entry name" value="TYR_RECOMBINASE"/>
    <property type="match status" value="1"/>
</dbReference>
<dbReference type="GO" id="GO:0015074">
    <property type="term" value="P:DNA integration"/>
    <property type="evidence" value="ECO:0007669"/>
    <property type="project" value="UniProtKB-KW"/>
</dbReference>
<name>A0AAW7R1B6_9GAMM</name>